<proteinExistence type="predicted"/>
<protein>
    <submittedName>
        <fullName evidence="2">DUF2784 domain-containing protein</fullName>
    </submittedName>
</protein>
<feature type="transmembrane region" description="Helical" evidence="1">
    <location>
        <begin position="92"/>
        <end position="110"/>
    </location>
</feature>
<evidence type="ECO:0000313" key="2">
    <source>
        <dbReference type="EMBL" id="MEU8135943.1"/>
    </source>
</evidence>
<keyword evidence="1" id="KW-1133">Transmembrane helix</keyword>
<feature type="transmembrane region" description="Helical" evidence="1">
    <location>
        <begin position="6"/>
        <end position="28"/>
    </location>
</feature>
<reference evidence="2 3" key="1">
    <citation type="submission" date="2024-06" db="EMBL/GenBank/DDBJ databases">
        <title>The Natural Products Discovery Center: Release of the First 8490 Sequenced Strains for Exploring Actinobacteria Biosynthetic Diversity.</title>
        <authorList>
            <person name="Kalkreuter E."/>
            <person name="Kautsar S.A."/>
            <person name="Yang D."/>
            <person name="Bader C.D."/>
            <person name="Teijaro C.N."/>
            <person name="Fluegel L."/>
            <person name="Davis C.M."/>
            <person name="Simpson J.R."/>
            <person name="Lauterbach L."/>
            <person name="Steele A.D."/>
            <person name="Gui C."/>
            <person name="Meng S."/>
            <person name="Li G."/>
            <person name="Viehrig K."/>
            <person name="Ye F."/>
            <person name="Su P."/>
            <person name="Kiefer A.F."/>
            <person name="Nichols A."/>
            <person name="Cepeda A.J."/>
            <person name="Yan W."/>
            <person name="Fan B."/>
            <person name="Jiang Y."/>
            <person name="Adhikari A."/>
            <person name="Zheng C.-J."/>
            <person name="Schuster L."/>
            <person name="Cowan T.M."/>
            <person name="Smanski M.J."/>
            <person name="Chevrette M.G."/>
            <person name="De Carvalho L.P.S."/>
            <person name="Shen B."/>
        </authorList>
    </citation>
    <scope>NUCLEOTIDE SEQUENCE [LARGE SCALE GENOMIC DNA]</scope>
    <source>
        <strain evidence="2 3">NPDC048946</strain>
    </source>
</reference>
<organism evidence="2 3">
    <name type="scientific">Streptodolium elevatio</name>
    <dbReference type="NCBI Taxonomy" id="3157996"/>
    <lineage>
        <taxon>Bacteria</taxon>
        <taxon>Bacillati</taxon>
        <taxon>Actinomycetota</taxon>
        <taxon>Actinomycetes</taxon>
        <taxon>Kitasatosporales</taxon>
        <taxon>Streptomycetaceae</taxon>
        <taxon>Streptodolium</taxon>
    </lineage>
</organism>
<evidence type="ECO:0000313" key="3">
    <source>
        <dbReference type="Proteomes" id="UP001551482"/>
    </source>
</evidence>
<gene>
    <name evidence="2" type="ORF">AB0C36_20800</name>
</gene>
<comment type="caution">
    <text evidence="2">The sequence shown here is derived from an EMBL/GenBank/DDBJ whole genome shotgun (WGS) entry which is preliminary data.</text>
</comment>
<feature type="transmembrane region" description="Helical" evidence="1">
    <location>
        <begin position="35"/>
        <end position="53"/>
    </location>
</feature>
<name>A0ABV3DJL7_9ACTN</name>
<dbReference type="RefSeq" id="WP_358356096.1">
    <property type="nucleotide sequence ID" value="NZ_JBEZFP010000053.1"/>
</dbReference>
<evidence type="ECO:0000256" key="1">
    <source>
        <dbReference type="SAM" id="Phobius"/>
    </source>
</evidence>
<sequence length="126" mass="14008">MGYRILADAAMAVHFAFLVYVVAGGFLAWRWPRALWPHLAAGVWGVLILTAGIECPLTAAENWSRDRAGGNRLPPSGFIDHYIEGVVYPERYTLLLQLLAVACVLASWSVPLRRRLTSRPHPQSRA</sequence>
<dbReference type="Pfam" id="PF10861">
    <property type="entry name" value="DUF2784"/>
    <property type="match status" value="1"/>
</dbReference>
<keyword evidence="1" id="KW-0472">Membrane</keyword>
<accession>A0ABV3DJL7</accession>
<keyword evidence="3" id="KW-1185">Reference proteome</keyword>
<dbReference type="EMBL" id="JBEZFP010000053">
    <property type="protein sequence ID" value="MEU8135943.1"/>
    <property type="molecule type" value="Genomic_DNA"/>
</dbReference>
<dbReference type="Proteomes" id="UP001551482">
    <property type="component" value="Unassembled WGS sequence"/>
</dbReference>
<dbReference type="InterPro" id="IPR021218">
    <property type="entry name" value="DUF2784"/>
</dbReference>
<keyword evidence="1" id="KW-0812">Transmembrane</keyword>